<feature type="transmembrane region" description="Helical" evidence="3">
    <location>
        <begin position="12"/>
        <end position="30"/>
    </location>
</feature>
<feature type="compositionally biased region" description="Basic and acidic residues" evidence="2">
    <location>
        <begin position="151"/>
        <end position="164"/>
    </location>
</feature>
<dbReference type="Proteomes" id="UP000752171">
    <property type="component" value="Unassembled WGS sequence"/>
</dbReference>
<comment type="similarity">
    <text evidence="1">Belongs to the synaptotagmin family.</text>
</comment>
<dbReference type="Gene3D" id="2.60.40.150">
    <property type="entry name" value="C2 domain"/>
    <property type="match status" value="2"/>
</dbReference>
<dbReference type="Pfam" id="PF00168">
    <property type="entry name" value="C2"/>
    <property type="match status" value="2"/>
</dbReference>
<evidence type="ECO:0000256" key="1">
    <source>
        <dbReference type="ARBA" id="ARBA00006996"/>
    </source>
</evidence>
<dbReference type="CDD" id="cd08408">
    <property type="entry name" value="C2B_Synaptotagmin-14_16"/>
    <property type="match status" value="1"/>
</dbReference>
<organism evidence="5 6">
    <name type="scientific">Astyanax mexicanus</name>
    <name type="common">Blind cave fish</name>
    <name type="synonym">Astyanax fasciatus mexicanus</name>
    <dbReference type="NCBI Taxonomy" id="7994"/>
    <lineage>
        <taxon>Eukaryota</taxon>
        <taxon>Metazoa</taxon>
        <taxon>Chordata</taxon>
        <taxon>Craniata</taxon>
        <taxon>Vertebrata</taxon>
        <taxon>Euteleostomi</taxon>
        <taxon>Actinopterygii</taxon>
        <taxon>Neopterygii</taxon>
        <taxon>Teleostei</taxon>
        <taxon>Ostariophysi</taxon>
        <taxon>Characiformes</taxon>
        <taxon>Characoidei</taxon>
        <taxon>Acestrorhamphidae</taxon>
        <taxon>Acestrorhamphinae</taxon>
        <taxon>Astyanax</taxon>
    </lineage>
</organism>
<feature type="region of interest" description="Disordered" evidence="2">
    <location>
        <begin position="120"/>
        <end position="196"/>
    </location>
</feature>
<gene>
    <name evidence="5" type="primary">SYT16</name>
    <name evidence="5" type="ORF">AMEX_G9355</name>
</gene>
<dbReference type="FunFam" id="2.60.40.150:FF:000062">
    <property type="entry name" value="synaptotagmin-14 isoform X1"/>
    <property type="match status" value="1"/>
</dbReference>
<feature type="compositionally biased region" description="Low complexity" evidence="2">
    <location>
        <begin position="248"/>
        <end position="260"/>
    </location>
</feature>
<dbReference type="SUPFAM" id="SSF49562">
    <property type="entry name" value="C2 domain (Calcium/lipid-binding domain, CaLB)"/>
    <property type="match status" value="2"/>
</dbReference>
<dbReference type="CDD" id="cd08389">
    <property type="entry name" value="C2A_Synaptotagmin-14_16"/>
    <property type="match status" value="1"/>
</dbReference>
<dbReference type="GO" id="GO:0005543">
    <property type="term" value="F:phospholipid binding"/>
    <property type="evidence" value="ECO:0007669"/>
    <property type="project" value="TreeGrafter"/>
</dbReference>
<dbReference type="InterPro" id="IPR035892">
    <property type="entry name" value="C2_domain_sf"/>
</dbReference>
<keyword evidence="3" id="KW-0472">Membrane</keyword>
<feature type="compositionally biased region" description="Polar residues" evidence="2">
    <location>
        <begin position="63"/>
        <end position="77"/>
    </location>
</feature>
<keyword evidence="3" id="KW-0812">Transmembrane</keyword>
<evidence type="ECO:0000259" key="4">
    <source>
        <dbReference type="PROSITE" id="PS50004"/>
    </source>
</evidence>
<evidence type="ECO:0000256" key="3">
    <source>
        <dbReference type="SAM" id="Phobius"/>
    </source>
</evidence>
<dbReference type="PROSITE" id="PS50004">
    <property type="entry name" value="C2"/>
    <property type="match status" value="2"/>
</dbReference>
<sequence>MASDITPEAIGFLSAVGVFVVLLAILFLFINKKLCFASVGGLPCFEHSSRRKRKDRTGIHQGLVNSYGNDGEVTSSSDSEDEIVKRFEISVSRSQSFRSGAAEVEAQTAPSRQHKFQRLLPDQEEASTEPSDCEEADRVSRQSFQDPLSCRSREGSQQKERDPLSRTLVQRHSPPTDPLTDPLSVRGDTASMGSQDTAEGLDAFYGEERQKTPLPSLEMDMALDNQGYDNEATDSSSTWSPEQERAGSRSALSRPASASPRLPISKCGDLIIVLDYRPETFKLLVTVVTAQGIPDKARSGMDSWQVHVALLPGKRQRYKTAVQRGSAPRFGETFRFSRLEQAELGSSALRFRLYALGKMNRERMMGETIYRLSKLNTESGQMEATLVLEPRSNLKAIDSQVSLSAQSDSASSSQSLSHGGVPELLLGLAYNATTGRLSVEIIKGSHFRNLALNRPPDTYGKLTLLNSMGQEISRCKTSVRRGQPNPVFKETFVFQVALFQLSDVTLMVAVYNRRNMKRKEMIGWLALGQNSSGEEEALHWQDMKESGNQQVCRWHTLLEA</sequence>
<feature type="region of interest" description="Disordered" evidence="2">
    <location>
        <begin position="227"/>
        <end position="260"/>
    </location>
</feature>
<comment type="caution">
    <text evidence="5">The sequence shown here is derived from an EMBL/GenBank/DDBJ whole genome shotgun (WGS) entry which is preliminary data.</text>
</comment>
<dbReference type="InterPro" id="IPR043541">
    <property type="entry name" value="SYT14/14L/16"/>
</dbReference>
<feature type="domain" description="C2" evidence="4">
    <location>
        <begin position="420"/>
        <end position="555"/>
    </location>
</feature>
<dbReference type="AlphaFoldDB" id="A0A8T2LZV9"/>
<keyword evidence="3" id="KW-1133">Transmembrane helix</keyword>
<dbReference type="OrthoDB" id="5978493at2759"/>
<name>A0A8T2LZV9_ASTMX</name>
<proteinExistence type="inferred from homology"/>
<evidence type="ECO:0000313" key="6">
    <source>
        <dbReference type="Proteomes" id="UP000752171"/>
    </source>
</evidence>
<feature type="compositionally biased region" description="Acidic residues" evidence="2">
    <location>
        <begin position="122"/>
        <end position="135"/>
    </location>
</feature>
<evidence type="ECO:0000313" key="5">
    <source>
        <dbReference type="EMBL" id="KAG9274896.1"/>
    </source>
</evidence>
<feature type="domain" description="C2" evidence="4">
    <location>
        <begin position="266"/>
        <end position="386"/>
    </location>
</feature>
<dbReference type="InterPro" id="IPR000008">
    <property type="entry name" value="C2_dom"/>
</dbReference>
<dbReference type="PANTHER" id="PTHR46129">
    <property type="entry name" value="SYNAPTOTAGMIN 14, ISOFORM D"/>
    <property type="match status" value="1"/>
</dbReference>
<accession>A0A8T2LZV9</accession>
<reference evidence="5 6" key="1">
    <citation type="submission" date="2021-07" db="EMBL/GenBank/DDBJ databases">
        <authorList>
            <person name="Imarazene B."/>
            <person name="Zahm M."/>
            <person name="Klopp C."/>
            <person name="Cabau C."/>
            <person name="Beille S."/>
            <person name="Jouanno E."/>
            <person name="Castinel A."/>
            <person name="Lluch J."/>
            <person name="Gil L."/>
            <person name="Kuchtly C."/>
            <person name="Lopez Roques C."/>
            <person name="Donnadieu C."/>
            <person name="Parrinello H."/>
            <person name="Journot L."/>
            <person name="Du K."/>
            <person name="Schartl M."/>
            <person name="Retaux S."/>
            <person name="Guiguen Y."/>
        </authorList>
    </citation>
    <scope>NUCLEOTIDE SEQUENCE [LARGE SCALE GENOMIC DNA]</scope>
    <source>
        <strain evidence="5">Pach_M1</strain>
        <tissue evidence="5">Testis</tissue>
    </source>
</reference>
<dbReference type="PANTHER" id="PTHR46129:SF4">
    <property type="entry name" value="SYNAPTOTAGMIN-16"/>
    <property type="match status" value="1"/>
</dbReference>
<dbReference type="EMBL" id="JAICCE010000007">
    <property type="protein sequence ID" value="KAG9274896.1"/>
    <property type="molecule type" value="Genomic_DNA"/>
</dbReference>
<feature type="region of interest" description="Disordered" evidence="2">
    <location>
        <begin position="55"/>
        <end position="79"/>
    </location>
</feature>
<evidence type="ECO:0000256" key="2">
    <source>
        <dbReference type="SAM" id="MobiDB-lite"/>
    </source>
</evidence>
<protein>
    <submittedName>
        <fullName evidence="5">Synaptotagmin-16-like</fullName>
    </submittedName>
</protein>
<dbReference type="SMART" id="SM00239">
    <property type="entry name" value="C2"/>
    <property type="match status" value="2"/>
</dbReference>